<dbReference type="HOGENOM" id="CLU_3070824_0_0_1"/>
<protein>
    <submittedName>
        <fullName evidence="2">Uncharacterized protein</fullName>
    </submittedName>
</protein>
<evidence type="ECO:0000313" key="2">
    <source>
        <dbReference type="EMBL" id="EFX86519.1"/>
    </source>
</evidence>
<dbReference type="KEGG" id="dpx:DAPPUDRAFT_236268"/>
<dbReference type="AlphaFoldDB" id="E9G1M2"/>
<sequence length="53" mass="5886">MEGWKWRVTVQRSAQREVVASIKTDAAGQVSFPISPENPTEKGGVRCRDTSTH</sequence>
<evidence type="ECO:0000313" key="3">
    <source>
        <dbReference type="Proteomes" id="UP000000305"/>
    </source>
</evidence>
<dbReference type="Proteomes" id="UP000000305">
    <property type="component" value="Unassembled WGS sequence"/>
</dbReference>
<proteinExistence type="predicted"/>
<evidence type="ECO:0000256" key="1">
    <source>
        <dbReference type="SAM" id="MobiDB-lite"/>
    </source>
</evidence>
<gene>
    <name evidence="2" type="ORF">DAPPUDRAFT_236268</name>
</gene>
<keyword evidence="3" id="KW-1185">Reference proteome</keyword>
<dbReference type="InParanoid" id="E9G1M2"/>
<accession>E9G1M2</accession>
<dbReference type="EMBL" id="GL732529">
    <property type="protein sequence ID" value="EFX86519.1"/>
    <property type="molecule type" value="Genomic_DNA"/>
</dbReference>
<name>E9G1M2_DAPPU</name>
<organism evidence="2 3">
    <name type="scientific">Daphnia pulex</name>
    <name type="common">Water flea</name>
    <dbReference type="NCBI Taxonomy" id="6669"/>
    <lineage>
        <taxon>Eukaryota</taxon>
        <taxon>Metazoa</taxon>
        <taxon>Ecdysozoa</taxon>
        <taxon>Arthropoda</taxon>
        <taxon>Crustacea</taxon>
        <taxon>Branchiopoda</taxon>
        <taxon>Diplostraca</taxon>
        <taxon>Cladocera</taxon>
        <taxon>Anomopoda</taxon>
        <taxon>Daphniidae</taxon>
        <taxon>Daphnia</taxon>
    </lineage>
</organism>
<feature type="compositionally biased region" description="Basic and acidic residues" evidence="1">
    <location>
        <begin position="39"/>
        <end position="53"/>
    </location>
</feature>
<reference evidence="2 3" key="1">
    <citation type="journal article" date="2011" name="Science">
        <title>The ecoresponsive genome of Daphnia pulex.</title>
        <authorList>
            <person name="Colbourne J.K."/>
            <person name="Pfrender M.E."/>
            <person name="Gilbert D."/>
            <person name="Thomas W.K."/>
            <person name="Tucker A."/>
            <person name="Oakley T.H."/>
            <person name="Tokishita S."/>
            <person name="Aerts A."/>
            <person name="Arnold G.J."/>
            <person name="Basu M.K."/>
            <person name="Bauer D.J."/>
            <person name="Caceres C.E."/>
            <person name="Carmel L."/>
            <person name="Casola C."/>
            <person name="Choi J.H."/>
            <person name="Detter J.C."/>
            <person name="Dong Q."/>
            <person name="Dusheyko S."/>
            <person name="Eads B.D."/>
            <person name="Frohlich T."/>
            <person name="Geiler-Samerotte K.A."/>
            <person name="Gerlach D."/>
            <person name="Hatcher P."/>
            <person name="Jogdeo S."/>
            <person name="Krijgsveld J."/>
            <person name="Kriventseva E.V."/>
            <person name="Kultz D."/>
            <person name="Laforsch C."/>
            <person name="Lindquist E."/>
            <person name="Lopez J."/>
            <person name="Manak J.R."/>
            <person name="Muller J."/>
            <person name="Pangilinan J."/>
            <person name="Patwardhan R.P."/>
            <person name="Pitluck S."/>
            <person name="Pritham E.J."/>
            <person name="Rechtsteiner A."/>
            <person name="Rho M."/>
            <person name="Rogozin I.B."/>
            <person name="Sakarya O."/>
            <person name="Salamov A."/>
            <person name="Schaack S."/>
            <person name="Shapiro H."/>
            <person name="Shiga Y."/>
            <person name="Skalitzky C."/>
            <person name="Smith Z."/>
            <person name="Souvorov A."/>
            <person name="Sung W."/>
            <person name="Tang Z."/>
            <person name="Tsuchiya D."/>
            <person name="Tu H."/>
            <person name="Vos H."/>
            <person name="Wang M."/>
            <person name="Wolf Y.I."/>
            <person name="Yamagata H."/>
            <person name="Yamada T."/>
            <person name="Ye Y."/>
            <person name="Shaw J.R."/>
            <person name="Andrews J."/>
            <person name="Crease T.J."/>
            <person name="Tang H."/>
            <person name="Lucas S.M."/>
            <person name="Robertson H.M."/>
            <person name="Bork P."/>
            <person name="Koonin E.V."/>
            <person name="Zdobnov E.M."/>
            <person name="Grigoriev I.V."/>
            <person name="Lynch M."/>
            <person name="Boore J.L."/>
        </authorList>
    </citation>
    <scope>NUCLEOTIDE SEQUENCE [LARGE SCALE GENOMIC DNA]</scope>
</reference>
<feature type="region of interest" description="Disordered" evidence="1">
    <location>
        <begin position="30"/>
        <end position="53"/>
    </location>
</feature>